<evidence type="ECO:0000259" key="15">
    <source>
        <dbReference type="Pfam" id="PF01225"/>
    </source>
</evidence>
<dbReference type="InterPro" id="IPR036565">
    <property type="entry name" value="Mur-like_cat_sf"/>
</dbReference>
<dbReference type="InterPro" id="IPR000713">
    <property type="entry name" value="Mur_ligase_N"/>
</dbReference>
<comment type="pathway">
    <text evidence="2">Cell wall biogenesis; peptidoglycan biosynthesis.</text>
</comment>
<evidence type="ECO:0000313" key="19">
    <source>
        <dbReference type="Proteomes" id="UP000177354"/>
    </source>
</evidence>
<evidence type="ECO:0000256" key="10">
    <source>
        <dbReference type="ARBA" id="ARBA00022984"/>
    </source>
</evidence>
<keyword evidence="10" id="KW-0573">Peptidoglycan synthesis</keyword>
<dbReference type="Pfam" id="PF02875">
    <property type="entry name" value="Mur_ligase_C"/>
    <property type="match status" value="1"/>
</dbReference>
<dbReference type="Gene3D" id="3.40.50.720">
    <property type="entry name" value="NAD(P)-binding Rossmann-like Domain"/>
    <property type="match status" value="1"/>
</dbReference>
<dbReference type="AlphaFoldDB" id="A0A1F5Z246"/>
<evidence type="ECO:0000256" key="14">
    <source>
        <dbReference type="NCBIfam" id="TIGR01082"/>
    </source>
</evidence>
<dbReference type="InterPro" id="IPR013221">
    <property type="entry name" value="Mur_ligase_cen"/>
</dbReference>
<keyword evidence="7" id="KW-0547">Nucleotide-binding</keyword>
<dbReference type="GO" id="GO:0008360">
    <property type="term" value="P:regulation of cell shape"/>
    <property type="evidence" value="ECO:0007669"/>
    <property type="project" value="UniProtKB-KW"/>
</dbReference>
<keyword evidence="6" id="KW-0132">Cell division</keyword>
<evidence type="ECO:0000256" key="9">
    <source>
        <dbReference type="ARBA" id="ARBA00022960"/>
    </source>
</evidence>
<dbReference type="Gene3D" id="3.40.1190.10">
    <property type="entry name" value="Mur-like, catalytic domain"/>
    <property type="match status" value="1"/>
</dbReference>
<dbReference type="Pfam" id="PF08245">
    <property type="entry name" value="Mur_ligase_M"/>
    <property type="match status" value="1"/>
</dbReference>
<dbReference type="SUPFAM" id="SSF53623">
    <property type="entry name" value="MurD-like peptide ligases, catalytic domain"/>
    <property type="match status" value="1"/>
</dbReference>
<dbReference type="InterPro" id="IPR036615">
    <property type="entry name" value="Mur_ligase_C_dom_sf"/>
</dbReference>
<evidence type="ECO:0000256" key="6">
    <source>
        <dbReference type="ARBA" id="ARBA00022618"/>
    </source>
</evidence>
<dbReference type="GO" id="GO:0071555">
    <property type="term" value="P:cell wall organization"/>
    <property type="evidence" value="ECO:0007669"/>
    <property type="project" value="UniProtKB-KW"/>
</dbReference>
<dbReference type="PANTHER" id="PTHR43445:SF3">
    <property type="entry name" value="UDP-N-ACETYLMURAMATE--L-ALANINE LIGASE"/>
    <property type="match status" value="1"/>
</dbReference>
<dbReference type="SUPFAM" id="SSF53244">
    <property type="entry name" value="MurD-like peptide ligases, peptide-binding domain"/>
    <property type="match status" value="1"/>
</dbReference>
<evidence type="ECO:0000256" key="7">
    <source>
        <dbReference type="ARBA" id="ARBA00022741"/>
    </source>
</evidence>
<evidence type="ECO:0000256" key="2">
    <source>
        <dbReference type="ARBA" id="ARBA00004752"/>
    </source>
</evidence>
<evidence type="ECO:0000259" key="17">
    <source>
        <dbReference type="Pfam" id="PF08245"/>
    </source>
</evidence>
<dbReference type="GO" id="GO:0051301">
    <property type="term" value="P:cell division"/>
    <property type="evidence" value="ECO:0007669"/>
    <property type="project" value="UniProtKB-KW"/>
</dbReference>
<evidence type="ECO:0000313" key="18">
    <source>
        <dbReference type="EMBL" id="OGG06508.1"/>
    </source>
</evidence>
<keyword evidence="8" id="KW-0067">ATP-binding</keyword>
<comment type="catalytic activity">
    <reaction evidence="13">
        <text>UDP-N-acetyl-alpha-D-muramate + L-alanine + ATP = UDP-N-acetyl-alpha-D-muramoyl-L-alanine + ADP + phosphate + H(+)</text>
        <dbReference type="Rhea" id="RHEA:23372"/>
        <dbReference type="ChEBI" id="CHEBI:15378"/>
        <dbReference type="ChEBI" id="CHEBI:30616"/>
        <dbReference type="ChEBI" id="CHEBI:43474"/>
        <dbReference type="ChEBI" id="CHEBI:57972"/>
        <dbReference type="ChEBI" id="CHEBI:70757"/>
        <dbReference type="ChEBI" id="CHEBI:83898"/>
        <dbReference type="ChEBI" id="CHEBI:456216"/>
        <dbReference type="EC" id="6.3.2.8"/>
    </reaction>
</comment>
<keyword evidence="5 18" id="KW-0436">Ligase</keyword>
<evidence type="ECO:0000256" key="8">
    <source>
        <dbReference type="ARBA" id="ARBA00022840"/>
    </source>
</evidence>
<sequence>MVKKNSGNKYYLVGIKGVAMTAMAVYLKQKGMHVEGSDVEVKFQTDKILYEAGIKIKSGFTAANIDASKGVVISTGAHGGATNIESRQAQKLGLPFYMHGRFLGLETSFYRDVIAVSGCHGKTTTSAMTAFVLSAAGFDPSYAVGTAYINGLGPAGHFGHSKYFIAEADEYVTCPITDNTPRFHYLAPKTAVITNIEYDHPDIYPDLENVINAYIEFTRKMKPGGLLIACIDDPQVSQLLPRIDSARVITYGFSRRADFRIEKFYQSHGFQFAKITARNLTVSELMVKVPGKHNLLNALAAALICREYGLNWTSIKDKLKNFSGSSRRFELIFKGKKLSLYDDYAHHPTEIKATLNAARSLAGRRLLIVIFQPHTFSRTKRLLNSFASSFIEADKVLVADIFPSAREQPDPAVSSVLLTDEMNKYKRNARYVSGQKNALKYLTNILSEDSILITMGAGDLYTWHDNLISLIKKYDREL</sequence>
<protein>
    <recommendedName>
        <fullName evidence="3 14">UDP-N-acetylmuramate--L-alanine ligase</fullName>
        <ecNumber evidence="3 14">6.3.2.8</ecNumber>
    </recommendedName>
</protein>
<accession>A0A1F5Z246</accession>
<keyword evidence="11" id="KW-0131">Cell cycle</keyword>
<evidence type="ECO:0000256" key="4">
    <source>
        <dbReference type="ARBA" id="ARBA00022490"/>
    </source>
</evidence>
<dbReference type="Pfam" id="PF01225">
    <property type="entry name" value="Mur_ligase"/>
    <property type="match status" value="1"/>
</dbReference>
<dbReference type="GO" id="GO:0005524">
    <property type="term" value="F:ATP binding"/>
    <property type="evidence" value="ECO:0007669"/>
    <property type="project" value="UniProtKB-KW"/>
</dbReference>
<dbReference type="PANTHER" id="PTHR43445">
    <property type="entry name" value="UDP-N-ACETYLMURAMATE--L-ALANINE LIGASE-RELATED"/>
    <property type="match status" value="1"/>
</dbReference>
<dbReference type="SUPFAM" id="SSF51984">
    <property type="entry name" value="MurCD N-terminal domain"/>
    <property type="match status" value="1"/>
</dbReference>
<comment type="caution">
    <text evidence="18">The sequence shown here is derived from an EMBL/GenBank/DDBJ whole genome shotgun (WGS) entry which is preliminary data.</text>
</comment>
<evidence type="ECO:0000256" key="3">
    <source>
        <dbReference type="ARBA" id="ARBA00012211"/>
    </source>
</evidence>
<evidence type="ECO:0000256" key="1">
    <source>
        <dbReference type="ARBA" id="ARBA00004496"/>
    </source>
</evidence>
<keyword evidence="9" id="KW-0133">Cell shape</keyword>
<comment type="subcellular location">
    <subcellularLocation>
        <location evidence="1">Cytoplasm</location>
    </subcellularLocation>
</comment>
<keyword evidence="12" id="KW-0961">Cell wall biogenesis/degradation</keyword>
<dbReference type="GO" id="GO:0009252">
    <property type="term" value="P:peptidoglycan biosynthetic process"/>
    <property type="evidence" value="ECO:0007669"/>
    <property type="project" value="UniProtKB-UniRule"/>
</dbReference>
<dbReference type="GO" id="GO:0008763">
    <property type="term" value="F:UDP-N-acetylmuramate-L-alanine ligase activity"/>
    <property type="evidence" value="ECO:0007669"/>
    <property type="project" value="UniProtKB-UniRule"/>
</dbReference>
<dbReference type="GO" id="GO:0005737">
    <property type="term" value="C:cytoplasm"/>
    <property type="evidence" value="ECO:0007669"/>
    <property type="project" value="UniProtKB-SubCell"/>
</dbReference>
<keyword evidence="4" id="KW-0963">Cytoplasm</keyword>
<feature type="domain" description="Mur ligase central" evidence="17">
    <location>
        <begin position="116"/>
        <end position="304"/>
    </location>
</feature>
<proteinExistence type="predicted"/>
<gene>
    <name evidence="18" type="ORF">A2777_06020</name>
</gene>
<dbReference type="InterPro" id="IPR005758">
    <property type="entry name" value="UDP-N-AcMur_Ala_ligase_MurC"/>
</dbReference>
<evidence type="ECO:0000259" key="16">
    <source>
        <dbReference type="Pfam" id="PF02875"/>
    </source>
</evidence>
<dbReference type="EMBL" id="MFJF01000015">
    <property type="protein sequence ID" value="OGG06508.1"/>
    <property type="molecule type" value="Genomic_DNA"/>
</dbReference>
<organism evidence="18 19">
    <name type="scientific">Candidatus Gottesmanbacteria bacterium RIFCSPHIGHO2_01_FULL_40_15</name>
    <dbReference type="NCBI Taxonomy" id="1798376"/>
    <lineage>
        <taxon>Bacteria</taxon>
        <taxon>Candidatus Gottesmaniibacteriota</taxon>
    </lineage>
</organism>
<evidence type="ECO:0000256" key="11">
    <source>
        <dbReference type="ARBA" id="ARBA00023306"/>
    </source>
</evidence>
<dbReference type="UniPathway" id="UPA00219"/>
<dbReference type="InterPro" id="IPR004101">
    <property type="entry name" value="Mur_ligase_C"/>
</dbReference>
<evidence type="ECO:0000256" key="12">
    <source>
        <dbReference type="ARBA" id="ARBA00023316"/>
    </source>
</evidence>
<evidence type="ECO:0000256" key="5">
    <source>
        <dbReference type="ARBA" id="ARBA00022598"/>
    </source>
</evidence>
<feature type="domain" description="Mur ligase N-terminal catalytic" evidence="15">
    <location>
        <begin position="10"/>
        <end position="103"/>
    </location>
</feature>
<feature type="domain" description="Mur ligase C-terminal" evidence="16">
    <location>
        <begin position="327"/>
        <end position="458"/>
    </location>
</feature>
<dbReference type="Gene3D" id="3.90.190.20">
    <property type="entry name" value="Mur ligase, C-terminal domain"/>
    <property type="match status" value="1"/>
</dbReference>
<evidence type="ECO:0000256" key="13">
    <source>
        <dbReference type="ARBA" id="ARBA00047833"/>
    </source>
</evidence>
<dbReference type="Proteomes" id="UP000177354">
    <property type="component" value="Unassembled WGS sequence"/>
</dbReference>
<reference evidence="18 19" key="1">
    <citation type="journal article" date="2016" name="Nat. Commun.">
        <title>Thousands of microbial genomes shed light on interconnected biogeochemical processes in an aquifer system.</title>
        <authorList>
            <person name="Anantharaman K."/>
            <person name="Brown C.T."/>
            <person name="Hug L.A."/>
            <person name="Sharon I."/>
            <person name="Castelle C.J."/>
            <person name="Probst A.J."/>
            <person name="Thomas B.C."/>
            <person name="Singh A."/>
            <person name="Wilkins M.J."/>
            <person name="Karaoz U."/>
            <person name="Brodie E.L."/>
            <person name="Williams K.H."/>
            <person name="Hubbard S.S."/>
            <person name="Banfield J.F."/>
        </authorList>
    </citation>
    <scope>NUCLEOTIDE SEQUENCE [LARGE SCALE GENOMIC DNA]</scope>
</reference>
<dbReference type="NCBIfam" id="TIGR01082">
    <property type="entry name" value="murC"/>
    <property type="match status" value="1"/>
</dbReference>
<dbReference type="InterPro" id="IPR050061">
    <property type="entry name" value="MurCDEF_pg_biosynth"/>
</dbReference>
<name>A0A1F5Z246_9BACT</name>
<dbReference type="EC" id="6.3.2.8" evidence="3 14"/>